<dbReference type="PROSITE" id="PS01063">
    <property type="entry name" value="SIGMA70_ECF"/>
    <property type="match status" value="1"/>
</dbReference>
<dbReference type="InterPro" id="IPR014284">
    <property type="entry name" value="RNA_pol_sigma-70_dom"/>
</dbReference>
<dbReference type="InterPro" id="IPR000838">
    <property type="entry name" value="RNA_pol_sigma70_ECF_CS"/>
</dbReference>
<proteinExistence type="inferred from homology"/>
<evidence type="ECO:0000256" key="6">
    <source>
        <dbReference type="RuleBase" id="RU000716"/>
    </source>
</evidence>
<dbReference type="InterPro" id="IPR007627">
    <property type="entry name" value="RNA_pol_sigma70_r2"/>
</dbReference>
<evidence type="ECO:0000259" key="9">
    <source>
        <dbReference type="Pfam" id="PF04545"/>
    </source>
</evidence>
<dbReference type="InterPro" id="IPR007630">
    <property type="entry name" value="RNA_pol_sigma70_r4"/>
</dbReference>
<evidence type="ECO:0000256" key="1">
    <source>
        <dbReference type="ARBA" id="ARBA00010641"/>
    </source>
</evidence>
<keyword evidence="5 6" id="KW-0804">Transcription</keyword>
<dbReference type="Pfam" id="PF04545">
    <property type="entry name" value="Sigma70_r4"/>
    <property type="match status" value="1"/>
</dbReference>
<dbReference type="AlphaFoldDB" id="A0A6N8SQ91"/>
<evidence type="ECO:0000256" key="7">
    <source>
        <dbReference type="SAM" id="MobiDB-lite"/>
    </source>
</evidence>
<evidence type="ECO:0000259" key="8">
    <source>
        <dbReference type="Pfam" id="PF04542"/>
    </source>
</evidence>
<dbReference type="Proteomes" id="UP000435802">
    <property type="component" value="Unassembled WGS sequence"/>
</dbReference>
<evidence type="ECO:0000313" key="10">
    <source>
        <dbReference type="EMBL" id="MXN49172.1"/>
    </source>
</evidence>
<comment type="caution">
    <text evidence="10">The sequence shown here is derived from an EMBL/GenBank/DDBJ whole genome shotgun (WGS) entry which is preliminary data.</text>
</comment>
<keyword evidence="2 6" id="KW-0805">Transcription regulation</keyword>
<feature type="domain" description="RNA polymerase sigma-70 region 4" evidence="9">
    <location>
        <begin position="157"/>
        <end position="205"/>
    </location>
</feature>
<dbReference type="InterPro" id="IPR036388">
    <property type="entry name" value="WH-like_DNA-bd_sf"/>
</dbReference>
<dbReference type="Pfam" id="PF04542">
    <property type="entry name" value="Sigma70_r2"/>
    <property type="match status" value="1"/>
</dbReference>
<organism evidence="10 11">
    <name type="scientific">Shinella kummerowiae</name>
    <dbReference type="NCBI Taxonomy" id="417745"/>
    <lineage>
        <taxon>Bacteria</taxon>
        <taxon>Pseudomonadati</taxon>
        <taxon>Pseudomonadota</taxon>
        <taxon>Alphaproteobacteria</taxon>
        <taxon>Hyphomicrobiales</taxon>
        <taxon>Rhizobiaceae</taxon>
        <taxon>Shinella</taxon>
    </lineage>
</organism>
<dbReference type="InterPro" id="IPR013324">
    <property type="entry name" value="RNA_pol_sigma_r3/r4-like"/>
</dbReference>
<feature type="domain" description="RNA polymerase sigma-70 region 2" evidence="8">
    <location>
        <begin position="58"/>
        <end position="125"/>
    </location>
</feature>
<evidence type="ECO:0000256" key="3">
    <source>
        <dbReference type="ARBA" id="ARBA00023082"/>
    </source>
</evidence>
<evidence type="ECO:0000256" key="2">
    <source>
        <dbReference type="ARBA" id="ARBA00023015"/>
    </source>
</evidence>
<reference evidence="10 11" key="1">
    <citation type="submission" date="2019-12" db="EMBL/GenBank/DDBJ databases">
        <title>Shinella kummerowiae sp. nov., a symbiotic bacterium isolated from root nodules of the herbal legume Kummerowia stipulacea.</title>
        <authorList>
            <person name="Gao J."/>
        </authorList>
    </citation>
    <scope>NUCLEOTIDE SEQUENCE [LARGE SCALE GENOMIC DNA]</scope>
    <source>
        <strain evidence="10 11">CCBAU 25048</strain>
    </source>
</reference>
<name>A0A6N8SQ91_9HYPH</name>
<dbReference type="GO" id="GO:0006352">
    <property type="term" value="P:DNA-templated transcription initiation"/>
    <property type="evidence" value="ECO:0007669"/>
    <property type="project" value="InterPro"/>
</dbReference>
<comment type="similarity">
    <text evidence="1 6">Belongs to the sigma-70 factor family. ECF subfamily.</text>
</comment>
<gene>
    <name evidence="10" type="ORF">GR138_28640</name>
</gene>
<accession>A0A6N8SQ91</accession>
<keyword evidence="4 6" id="KW-0238">DNA-binding</keyword>
<dbReference type="PANTHER" id="PTHR43133">
    <property type="entry name" value="RNA POLYMERASE ECF-TYPE SIGMA FACTO"/>
    <property type="match status" value="1"/>
</dbReference>
<dbReference type="RefSeq" id="WP_160862649.1">
    <property type="nucleotide sequence ID" value="NZ_WUMK01000016.1"/>
</dbReference>
<dbReference type="OrthoDB" id="9784272at2"/>
<dbReference type="GO" id="GO:0003677">
    <property type="term" value="F:DNA binding"/>
    <property type="evidence" value="ECO:0007669"/>
    <property type="project" value="UniProtKB-KW"/>
</dbReference>
<keyword evidence="11" id="KW-1185">Reference proteome</keyword>
<evidence type="ECO:0000256" key="5">
    <source>
        <dbReference type="ARBA" id="ARBA00023163"/>
    </source>
</evidence>
<evidence type="ECO:0000256" key="4">
    <source>
        <dbReference type="ARBA" id="ARBA00023125"/>
    </source>
</evidence>
<dbReference type="CDD" id="cd06171">
    <property type="entry name" value="Sigma70_r4"/>
    <property type="match status" value="1"/>
</dbReference>
<dbReference type="EMBL" id="WUMK01000016">
    <property type="protein sequence ID" value="MXN49172.1"/>
    <property type="molecule type" value="Genomic_DNA"/>
</dbReference>
<dbReference type="NCBIfam" id="TIGR02937">
    <property type="entry name" value="sigma70-ECF"/>
    <property type="match status" value="1"/>
</dbReference>
<evidence type="ECO:0000313" key="11">
    <source>
        <dbReference type="Proteomes" id="UP000435802"/>
    </source>
</evidence>
<dbReference type="PANTHER" id="PTHR43133:SF62">
    <property type="entry name" value="RNA POLYMERASE SIGMA FACTOR SIGZ"/>
    <property type="match status" value="1"/>
</dbReference>
<dbReference type="InterPro" id="IPR039425">
    <property type="entry name" value="RNA_pol_sigma-70-like"/>
</dbReference>
<keyword evidence="3 6" id="KW-0731">Sigma factor</keyword>
<dbReference type="Gene3D" id="1.10.10.10">
    <property type="entry name" value="Winged helix-like DNA-binding domain superfamily/Winged helix DNA-binding domain"/>
    <property type="match status" value="1"/>
</dbReference>
<feature type="region of interest" description="Disordered" evidence="7">
    <location>
        <begin position="1"/>
        <end position="35"/>
    </location>
</feature>
<dbReference type="Gene3D" id="1.10.1740.10">
    <property type="match status" value="1"/>
</dbReference>
<protein>
    <recommendedName>
        <fullName evidence="6">RNA polymerase sigma factor</fullName>
    </recommendedName>
</protein>
<sequence length="212" mass="23951">MNEASNPVESNHKPGLQTGRRLAVVSSRDKQQTPSPDALVEMMRQVAQDRDRQAFALLFRYFGPKLKTFFLRWTLSSVAADDLVQETMLTVWRKASYFDAERAGVATWIFTVARNIRIDHLRRQKDPSALPPDAETAMDTVEDGMLDAERDAAVRNALTALSPEQQTIIRLAYFSERSQTEIADELGIPLGTVKSRTRLAMNRLRGLLEDKS</sequence>
<dbReference type="GO" id="GO:0016987">
    <property type="term" value="F:sigma factor activity"/>
    <property type="evidence" value="ECO:0007669"/>
    <property type="project" value="UniProtKB-KW"/>
</dbReference>
<dbReference type="SUPFAM" id="SSF88659">
    <property type="entry name" value="Sigma3 and sigma4 domains of RNA polymerase sigma factors"/>
    <property type="match status" value="1"/>
</dbReference>
<dbReference type="InterPro" id="IPR013325">
    <property type="entry name" value="RNA_pol_sigma_r2"/>
</dbReference>
<dbReference type="SUPFAM" id="SSF88946">
    <property type="entry name" value="Sigma2 domain of RNA polymerase sigma factors"/>
    <property type="match status" value="1"/>
</dbReference>